<dbReference type="EMBL" id="VHSG01000018">
    <property type="protein sequence ID" value="TQV73471.1"/>
    <property type="molecule type" value="Genomic_DNA"/>
</dbReference>
<evidence type="ECO:0000313" key="5">
    <source>
        <dbReference type="Proteomes" id="UP000319732"/>
    </source>
</evidence>
<proteinExistence type="predicted"/>
<feature type="domain" description="FecR protein" evidence="2">
    <location>
        <begin position="122"/>
        <end position="213"/>
    </location>
</feature>
<evidence type="ECO:0000259" key="3">
    <source>
        <dbReference type="Pfam" id="PF16220"/>
    </source>
</evidence>
<dbReference type="GO" id="GO:0016989">
    <property type="term" value="F:sigma factor antagonist activity"/>
    <property type="evidence" value="ECO:0007669"/>
    <property type="project" value="TreeGrafter"/>
</dbReference>
<dbReference type="Proteomes" id="UP000319732">
    <property type="component" value="Unassembled WGS sequence"/>
</dbReference>
<dbReference type="PIRSF" id="PIRSF018266">
    <property type="entry name" value="FecR"/>
    <property type="match status" value="1"/>
</dbReference>
<accession>A0A545T8D3</accession>
<dbReference type="OrthoDB" id="9771237at2"/>
<protein>
    <submittedName>
        <fullName evidence="4">DUF4880 domain-containing protein</fullName>
    </submittedName>
</protein>
<keyword evidence="1" id="KW-0812">Transmembrane</keyword>
<sequence>MNISAQTARADRRRIRQEAAAWYAKLKSPRCDRAARRAFKQWLAQSPLHELAYEQCRALWDISGHLGADGDIRRELTAAQATAADTGRRRAAAARYLQVAAVVVVLVAGGWFVTDNRSVDIYGTGVGEHRLVRLDDGSTALLNTDTVIAVNYSRAARRLELRRGEAFFAVAADPQRPFEVAAAGSVVRALGTEFNVLLRARAVSVTVAEGVVELEGRRGPDGVPRTQIERGEAATYHDDGVTPAIEPAELERITAWRNSKIYFKSSRLADAVLEYNRYTRTPIEILDKDLEDHLISGIFQVGDLTAFVFSLEQLLDVRVVRDNDRIYLMRRVRAAHPTG</sequence>
<dbReference type="PANTHER" id="PTHR30273:SF2">
    <property type="entry name" value="PROTEIN FECR"/>
    <property type="match status" value="1"/>
</dbReference>
<dbReference type="RefSeq" id="WP_142905600.1">
    <property type="nucleotide sequence ID" value="NZ_ML660097.1"/>
</dbReference>
<dbReference type="Gene3D" id="3.55.50.30">
    <property type="match status" value="1"/>
</dbReference>
<dbReference type="InterPro" id="IPR032623">
    <property type="entry name" value="FecR_N"/>
</dbReference>
<name>A0A545T8D3_9GAMM</name>
<reference evidence="4 5" key="1">
    <citation type="submission" date="2019-06" db="EMBL/GenBank/DDBJ databases">
        <title>Whole genome sequence for Cellvibrionaceae sp. R142.</title>
        <authorList>
            <person name="Wang G."/>
        </authorList>
    </citation>
    <scope>NUCLEOTIDE SEQUENCE [LARGE SCALE GENOMIC DNA]</scope>
    <source>
        <strain evidence="4 5">R142</strain>
    </source>
</reference>
<dbReference type="Pfam" id="PF16220">
    <property type="entry name" value="DUF4880"/>
    <property type="match status" value="1"/>
</dbReference>
<evidence type="ECO:0000259" key="2">
    <source>
        <dbReference type="Pfam" id="PF04773"/>
    </source>
</evidence>
<dbReference type="AlphaFoldDB" id="A0A545T8D3"/>
<keyword evidence="1" id="KW-1133">Transmembrane helix</keyword>
<keyword evidence="5" id="KW-1185">Reference proteome</keyword>
<comment type="caution">
    <text evidence="4">The sequence shown here is derived from an EMBL/GenBank/DDBJ whole genome shotgun (WGS) entry which is preliminary data.</text>
</comment>
<dbReference type="Pfam" id="PF04773">
    <property type="entry name" value="FecR"/>
    <property type="match status" value="1"/>
</dbReference>
<evidence type="ECO:0000256" key="1">
    <source>
        <dbReference type="SAM" id="Phobius"/>
    </source>
</evidence>
<dbReference type="InterPro" id="IPR006860">
    <property type="entry name" value="FecR"/>
</dbReference>
<feature type="domain" description="FecR N-terminal" evidence="3">
    <location>
        <begin position="17"/>
        <end position="59"/>
    </location>
</feature>
<organism evidence="4 5">
    <name type="scientific">Exilibacterium tricleocarpae</name>
    <dbReference type="NCBI Taxonomy" id="2591008"/>
    <lineage>
        <taxon>Bacteria</taxon>
        <taxon>Pseudomonadati</taxon>
        <taxon>Pseudomonadota</taxon>
        <taxon>Gammaproteobacteria</taxon>
        <taxon>Cellvibrionales</taxon>
        <taxon>Cellvibrionaceae</taxon>
        <taxon>Exilibacterium</taxon>
    </lineage>
</organism>
<dbReference type="PANTHER" id="PTHR30273">
    <property type="entry name" value="PERIPLASMIC SIGNAL SENSOR AND SIGMA FACTOR ACTIVATOR FECR-RELATED"/>
    <property type="match status" value="1"/>
</dbReference>
<feature type="transmembrane region" description="Helical" evidence="1">
    <location>
        <begin position="96"/>
        <end position="114"/>
    </location>
</feature>
<dbReference type="InterPro" id="IPR012373">
    <property type="entry name" value="Ferrdict_sens_TM"/>
</dbReference>
<evidence type="ECO:0000313" key="4">
    <source>
        <dbReference type="EMBL" id="TQV73471.1"/>
    </source>
</evidence>
<keyword evidence="1" id="KW-0472">Membrane</keyword>
<gene>
    <name evidence="4" type="ORF">FKG94_17370</name>
</gene>
<dbReference type="Gene3D" id="2.60.120.1440">
    <property type="match status" value="1"/>
</dbReference>